<dbReference type="RefSeq" id="WP_223904847.1">
    <property type="nucleotide sequence ID" value="NZ_AP024238.1"/>
</dbReference>
<organism evidence="1 2">
    <name type="scientific">Rhodoferax lithotrophicus</name>
    <dbReference type="NCBI Taxonomy" id="2798804"/>
    <lineage>
        <taxon>Bacteria</taxon>
        <taxon>Pseudomonadati</taxon>
        <taxon>Pseudomonadota</taxon>
        <taxon>Betaproteobacteria</taxon>
        <taxon>Burkholderiales</taxon>
        <taxon>Comamonadaceae</taxon>
        <taxon>Rhodoferax</taxon>
    </lineage>
</organism>
<evidence type="ECO:0000313" key="1">
    <source>
        <dbReference type="EMBL" id="BCO28944.1"/>
    </source>
</evidence>
<dbReference type="Proteomes" id="UP000824366">
    <property type="component" value="Chromosome"/>
</dbReference>
<accession>A0ABM7MRK9</accession>
<keyword evidence="2" id="KW-1185">Reference proteome</keyword>
<sequence>MSSLSLKYGNHFTPLAVGTAWADPADDSRHARSSPDSVVARLHHADAEDSHVGQKVHLDFDHAI</sequence>
<reference evidence="1 2" key="1">
    <citation type="journal article" date="2021" name="Microbiol. Spectr.">
        <title>A Single Bacterium Capable of Oxidation and Reduction of Iron at Circumneutral pH.</title>
        <authorList>
            <person name="Kato S."/>
            <person name="Ohkuma M."/>
        </authorList>
    </citation>
    <scope>NUCLEOTIDE SEQUENCE [LARGE SCALE GENOMIC DNA]</scope>
    <source>
        <strain evidence="1 2">MIZ03</strain>
    </source>
</reference>
<evidence type="ECO:0000313" key="2">
    <source>
        <dbReference type="Proteomes" id="UP000824366"/>
    </source>
</evidence>
<dbReference type="EMBL" id="AP024238">
    <property type="protein sequence ID" value="BCO28944.1"/>
    <property type="molecule type" value="Genomic_DNA"/>
</dbReference>
<gene>
    <name evidence="1" type="ORF">MIZ03_3854</name>
</gene>
<name>A0ABM7MRK9_9BURK</name>
<proteinExistence type="predicted"/>
<protein>
    <submittedName>
        <fullName evidence="1">Uncharacterized protein</fullName>
    </submittedName>
</protein>